<dbReference type="EMBL" id="VUAA01000177">
    <property type="protein sequence ID" value="KAA1252250.1"/>
    <property type="molecule type" value="Genomic_DNA"/>
</dbReference>
<dbReference type="Proteomes" id="UP000323225">
    <property type="component" value="Unassembled WGS sequence"/>
</dbReference>
<dbReference type="AlphaFoldDB" id="A0A5B1BXZ8"/>
<name>A0A5B1BXZ8_VIBCL</name>
<protein>
    <submittedName>
        <fullName evidence="2">Uncharacterized protein</fullName>
    </submittedName>
</protein>
<evidence type="ECO:0000256" key="1">
    <source>
        <dbReference type="SAM" id="Phobius"/>
    </source>
</evidence>
<proteinExistence type="predicted"/>
<sequence length="99" mass="11932">MFLKLRNQFSLEWTWRLFVVLSIASLAVLVFFDVTNGAWSVIPDFLDYRGNLQFKWDLFDSRYWTRFIHNWLALFLFIGPWFIAKSADWVSSAKREEQT</sequence>
<accession>A0A5B1BXZ8</accession>
<keyword evidence="1" id="KW-0812">Transmembrane</keyword>
<gene>
    <name evidence="2" type="ORF">F0M16_24105</name>
</gene>
<keyword evidence="1" id="KW-1133">Transmembrane helix</keyword>
<evidence type="ECO:0000313" key="3">
    <source>
        <dbReference type="Proteomes" id="UP000323225"/>
    </source>
</evidence>
<evidence type="ECO:0000313" key="2">
    <source>
        <dbReference type="EMBL" id="KAA1252250.1"/>
    </source>
</evidence>
<comment type="caution">
    <text evidence="2">The sequence shown here is derived from an EMBL/GenBank/DDBJ whole genome shotgun (WGS) entry which is preliminary data.</text>
</comment>
<dbReference type="RefSeq" id="WP_095472641.1">
    <property type="nucleotide sequence ID" value="NZ_JBBBZP010000095.1"/>
</dbReference>
<reference evidence="2 3" key="1">
    <citation type="submission" date="2019-09" db="EMBL/GenBank/DDBJ databases">
        <authorList>
            <person name="Kritzky A."/>
            <person name="Schelkanova E.Y."/>
            <person name="Alkhova Z.V."/>
            <person name="Smirnova N.I."/>
        </authorList>
    </citation>
    <scope>NUCLEOTIDE SEQUENCE [LARGE SCALE GENOMIC DNA]</scope>
    <source>
        <strain evidence="2 3">M1526</strain>
    </source>
</reference>
<feature type="transmembrane region" description="Helical" evidence="1">
    <location>
        <begin position="64"/>
        <end position="84"/>
    </location>
</feature>
<keyword evidence="1" id="KW-0472">Membrane</keyword>
<organism evidence="2 3">
    <name type="scientific">Vibrio cholerae</name>
    <dbReference type="NCBI Taxonomy" id="666"/>
    <lineage>
        <taxon>Bacteria</taxon>
        <taxon>Pseudomonadati</taxon>
        <taxon>Pseudomonadota</taxon>
        <taxon>Gammaproteobacteria</taxon>
        <taxon>Vibrionales</taxon>
        <taxon>Vibrionaceae</taxon>
        <taxon>Vibrio</taxon>
    </lineage>
</organism>